<comment type="caution">
    <text evidence="2">The sequence shown here is derived from an EMBL/GenBank/DDBJ whole genome shotgun (WGS) entry which is preliminary data.</text>
</comment>
<gene>
    <name evidence="2" type="ORF">S03H2_11851</name>
</gene>
<name>X1GS45_9ZZZZ</name>
<organism evidence="2">
    <name type="scientific">marine sediment metagenome</name>
    <dbReference type="NCBI Taxonomy" id="412755"/>
    <lineage>
        <taxon>unclassified sequences</taxon>
        <taxon>metagenomes</taxon>
        <taxon>ecological metagenomes</taxon>
    </lineage>
</organism>
<feature type="non-terminal residue" evidence="2">
    <location>
        <position position="124"/>
    </location>
</feature>
<protein>
    <submittedName>
        <fullName evidence="2">Uncharacterized protein</fullName>
    </submittedName>
</protein>
<reference evidence="2" key="1">
    <citation type="journal article" date="2014" name="Front. Microbiol.">
        <title>High frequency of phylogenetically diverse reductive dehalogenase-homologous genes in deep subseafloor sedimentary metagenomes.</title>
        <authorList>
            <person name="Kawai M."/>
            <person name="Futagami T."/>
            <person name="Toyoda A."/>
            <person name="Takaki Y."/>
            <person name="Nishi S."/>
            <person name="Hori S."/>
            <person name="Arai W."/>
            <person name="Tsubouchi T."/>
            <person name="Morono Y."/>
            <person name="Uchiyama I."/>
            <person name="Ito T."/>
            <person name="Fujiyama A."/>
            <person name="Inagaki F."/>
            <person name="Takami H."/>
        </authorList>
    </citation>
    <scope>NUCLEOTIDE SEQUENCE</scope>
    <source>
        <strain evidence="2">Expedition CK06-06</strain>
    </source>
</reference>
<feature type="region of interest" description="Disordered" evidence="1">
    <location>
        <begin position="44"/>
        <end position="76"/>
    </location>
</feature>
<accession>X1GS45</accession>
<evidence type="ECO:0000256" key="1">
    <source>
        <dbReference type="SAM" id="MobiDB-lite"/>
    </source>
</evidence>
<proteinExistence type="predicted"/>
<sequence>MSRTITFFAIIAISLLAFSPLNGQESLRDRVKYVPKYKDPVLEKMKEENKQAEKKRQAETQKIRNRQEKLKDKKGKEAKRIRFDFTGVQKPASPQVFQSVFHFEPIRQYLTGTCWCFSTTSFFE</sequence>
<dbReference type="AlphaFoldDB" id="X1GS45"/>
<evidence type="ECO:0000313" key="2">
    <source>
        <dbReference type="EMBL" id="GAH44439.1"/>
    </source>
</evidence>
<dbReference type="EMBL" id="BARU01006034">
    <property type="protein sequence ID" value="GAH44439.1"/>
    <property type="molecule type" value="Genomic_DNA"/>
</dbReference>